<proteinExistence type="predicted"/>
<sequence>MEFTPDSTYLNSLLEYPNRGNTFCKKSIVIETYFPEYNVDNGVSTPTMQSCSPTDHVFPHIISRILAPTEGYRTNVSNFRSHILYAITRHVSVNYCAFMTVHMKLCRATTGHDLCFSYIITRILRFHNVSLTADPNFTVPVSIWYH</sequence>
<protein>
    <submittedName>
        <fullName evidence="1">Uncharacterized protein</fullName>
    </submittedName>
</protein>
<accession>A0ABD3AQL9</accession>
<organism evidence="1 2">
    <name type="scientific">Cinchona calisaya</name>
    <dbReference type="NCBI Taxonomy" id="153742"/>
    <lineage>
        <taxon>Eukaryota</taxon>
        <taxon>Viridiplantae</taxon>
        <taxon>Streptophyta</taxon>
        <taxon>Embryophyta</taxon>
        <taxon>Tracheophyta</taxon>
        <taxon>Spermatophyta</taxon>
        <taxon>Magnoliopsida</taxon>
        <taxon>eudicotyledons</taxon>
        <taxon>Gunneridae</taxon>
        <taxon>Pentapetalae</taxon>
        <taxon>asterids</taxon>
        <taxon>lamiids</taxon>
        <taxon>Gentianales</taxon>
        <taxon>Rubiaceae</taxon>
        <taxon>Cinchonoideae</taxon>
        <taxon>Cinchoneae</taxon>
        <taxon>Cinchona</taxon>
    </lineage>
</organism>
<keyword evidence="2" id="KW-1185">Reference proteome</keyword>
<evidence type="ECO:0000313" key="2">
    <source>
        <dbReference type="Proteomes" id="UP001630127"/>
    </source>
</evidence>
<dbReference type="AlphaFoldDB" id="A0ABD3AQL9"/>
<name>A0ABD3AQL9_9GENT</name>
<evidence type="ECO:0000313" key="1">
    <source>
        <dbReference type="EMBL" id="KAL3533498.1"/>
    </source>
</evidence>
<dbReference type="Proteomes" id="UP001630127">
    <property type="component" value="Unassembled WGS sequence"/>
</dbReference>
<reference evidence="1 2" key="1">
    <citation type="submission" date="2024-11" db="EMBL/GenBank/DDBJ databases">
        <title>A near-complete genome assembly of Cinchona calisaya.</title>
        <authorList>
            <person name="Lian D.C."/>
            <person name="Zhao X.W."/>
            <person name="Wei L."/>
        </authorList>
    </citation>
    <scope>NUCLEOTIDE SEQUENCE [LARGE SCALE GENOMIC DNA]</scope>
    <source>
        <tissue evidence="1">Nenye</tissue>
    </source>
</reference>
<comment type="caution">
    <text evidence="1">The sequence shown here is derived from an EMBL/GenBank/DDBJ whole genome shotgun (WGS) entry which is preliminary data.</text>
</comment>
<dbReference type="EMBL" id="JBJUIK010000003">
    <property type="protein sequence ID" value="KAL3533498.1"/>
    <property type="molecule type" value="Genomic_DNA"/>
</dbReference>
<gene>
    <name evidence="1" type="ORF">ACH5RR_007019</name>
</gene>